<feature type="domain" description="Integral membrane bound transporter" evidence="6">
    <location>
        <begin position="349"/>
        <end position="457"/>
    </location>
</feature>
<comment type="subcellular location">
    <subcellularLocation>
        <location evidence="1">Membrane</location>
        <topology evidence="1">Multi-pass membrane protein</topology>
    </subcellularLocation>
</comment>
<evidence type="ECO:0000256" key="1">
    <source>
        <dbReference type="ARBA" id="ARBA00004141"/>
    </source>
</evidence>
<evidence type="ECO:0000256" key="2">
    <source>
        <dbReference type="ARBA" id="ARBA00022692"/>
    </source>
</evidence>
<evidence type="ECO:0000256" key="4">
    <source>
        <dbReference type="ARBA" id="ARBA00023136"/>
    </source>
</evidence>
<accession>A0ABU5R7A3</accession>
<organism evidence="7 8">
    <name type="scientific">Amycolatopsis heterodermiae</name>
    <dbReference type="NCBI Taxonomy" id="3110235"/>
    <lineage>
        <taxon>Bacteria</taxon>
        <taxon>Bacillati</taxon>
        <taxon>Actinomycetota</taxon>
        <taxon>Actinomycetes</taxon>
        <taxon>Pseudonocardiales</taxon>
        <taxon>Pseudonocardiaceae</taxon>
        <taxon>Amycolatopsis</taxon>
    </lineage>
</organism>
<evidence type="ECO:0000313" key="8">
    <source>
        <dbReference type="Proteomes" id="UP001304298"/>
    </source>
</evidence>
<feature type="transmembrane region" description="Helical" evidence="5">
    <location>
        <begin position="368"/>
        <end position="387"/>
    </location>
</feature>
<evidence type="ECO:0000313" key="7">
    <source>
        <dbReference type="EMBL" id="MEA5361519.1"/>
    </source>
</evidence>
<feature type="transmembrane region" description="Helical" evidence="5">
    <location>
        <begin position="57"/>
        <end position="77"/>
    </location>
</feature>
<evidence type="ECO:0000256" key="5">
    <source>
        <dbReference type="SAM" id="Phobius"/>
    </source>
</evidence>
<feature type="transmembrane region" description="Helical" evidence="5">
    <location>
        <begin position="131"/>
        <end position="152"/>
    </location>
</feature>
<reference evidence="7 8" key="1">
    <citation type="submission" date="2023-12" db="EMBL/GenBank/DDBJ databases">
        <title>Amycolatopsis sp. V23-08.</title>
        <authorList>
            <person name="Somphong A."/>
        </authorList>
    </citation>
    <scope>NUCLEOTIDE SEQUENCE [LARGE SCALE GENOMIC DNA]</scope>
    <source>
        <strain evidence="7 8">V23-08</strain>
    </source>
</reference>
<keyword evidence="8" id="KW-1185">Reference proteome</keyword>
<name>A0ABU5R7A3_9PSEU</name>
<dbReference type="Proteomes" id="UP001304298">
    <property type="component" value="Unassembled WGS sequence"/>
</dbReference>
<feature type="transmembrane region" description="Helical" evidence="5">
    <location>
        <begin position="414"/>
        <end position="431"/>
    </location>
</feature>
<feature type="transmembrane region" description="Helical" evidence="5">
    <location>
        <begin position="83"/>
        <end position="99"/>
    </location>
</feature>
<feature type="transmembrane region" description="Helical" evidence="5">
    <location>
        <begin position="106"/>
        <end position="125"/>
    </location>
</feature>
<gene>
    <name evidence="7" type="ORF">VA596_18390</name>
</gene>
<comment type="caution">
    <text evidence="7">The sequence shown here is derived from an EMBL/GenBank/DDBJ whole genome shotgun (WGS) entry which is preliminary data.</text>
</comment>
<keyword evidence="2 5" id="KW-0812">Transmembrane</keyword>
<dbReference type="EMBL" id="JAYFSI010000003">
    <property type="protein sequence ID" value="MEA5361519.1"/>
    <property type="molecule type" value="Genomic_DNA"/>
</dbReference>
<keyword evidence="4 5" id="KW-0472">Membrane</keyword>
<dbReference type="Pfam" id="PF13515">
    <property type="entry name" value="FUSC_2"/>
    <property type="match status" value="1"/>
</dbReference>
<protein>
    <submittedName>
        <fullName evidence="7">FUSC family protein</fullName>
    </submittedName>
</protein>
<evidence type="ECO:0000259" key="6">
    <source>
        <dbReference type="Pfam" id="PF13515"/>
    </source>
</evidence>
<dbReference type="InterPro" id="IPR049453">
    <property type="entry name" value="Memb_transporter_dom"/>
</dbReference>
<keyword evidence="3 5" id="KW-1133">Transmembrane helix</keyword>
<proteinExistence type="predicted"/>
<feature type="transmembrane region" description="Helical" evidence="5">
    <location>
        <begin position="7"/>
        <end position="28"/>
    </location>
</feature>
<feature type="transmembrane region" description="Helical" evidence="5">
    <location>
        <begin position="34"/>
        <end position="50"/>
    </location>
</feature>
<sequence>MKGLVKGVGMLVFIVAVVGATAGIGVAAGLGNTVVLAGLTALFCFIAATGGPVRSDLVLLAGYAPVVVAGVAGPRLLGAVSDVAAIALLVVVVFTAALLPALGPRFVTVGLGLGMASVFGYGFQLTGTASAGQIIGAPALAVGVAIVLRLLLGIGDPGKPTREALADALAGGGRDTAERAVRLWLADRPRKWQSRVLGAGVRARATAAVLGDRRRTLTEDQATALGTILDAVDVELAQLAEAVRAKDAPDEIVAAARPDLVVDLPGETRRLVDELWSGVDAVREAVLTRDESVVDVPRQAVREALRHEAEGMLSWRSAQLRHAVRCALGMLLALVVARFRPGDPLTVSFLMTTFAVLQPEWRDTLSKAWQRVGGALGGAVVLALVLWLLPHDALLPIALVALLAGFPLMQSKPTVFNGCMVLLSVGMNSATKHLDARTLLVEYVLLMVLAVAIALLFGFAAVPGVRKPSLAERFTEAVDTTRALLTAVAATLSGETAGRRELGVRFRAAARAQQDLRAPEPGSKPPEAGQQAALDSAAEGLRGLAASAGALLLRGGSGPMAGFTSSAAQALHGSSAITAPDEPLDEEQRLVADTVIADVLRVRHAAPALAG</sequence>
<evidence type="ECO:0000256" key="3">
    <source>
        <dbReference type="ARBA" id="ARBA00022989"/>
    </source>
</evidence>
<dbReference type="RefSeq" id="WP_323328701.1">
    <property type="nucleotide sequence ID" value="NZ_JAYFSI010000003.1"/>
</dbReference>
<feature type="transmembrane region" description="Helical" evidence="5">
    <location>
        <begin position="443"/>
        <end position="465"/>
    </location>
</feature>